<keyword evidence="4" id="KW-1185">Reference proteome</keyword>
<evidence type="ECO:0000256" key="1">
    <source>
        <dbReference type="SAM" id="Coils"/>
    </source>
</evidence>
<evidence type="ECO:0008006" key="5">
    <source>
        <dbReference type="Google" id="ProtNLM"/>
    </source>
</evidence>
<dbReference type="InterPro" id="IPR014717">
    <property type="entry name" value="Transl_elong_EF1B/ribsomal_bS6"/>
</dbReference>
<dbReference type="EMBL" id="BRXS01000007">
    <property type="protein sequence ID" value="GLC27900.1"/>
    <property type="molecule type" value="Genomic_DNA"/>
</dbReference>
<keyword evidence="2" id="KW-0812">Transmembrane</keyword>
<dbReference type="GO" id="GO:0043683">
    <property type="term" value="P:type IV pilus assembly"/>
    <property type="evidence" value="ECO:0007669"/>
    <property type="project" value="InterPro"/>
</dbReference>
<dbReference type="InterPro" id="IPR007445">
    <property type="entry name" value="PilO"/>
</dbReference>
<proteinExistence type="predicted"/>
<dbReference type="GO" id="GO:0043107">
    <property type="term" value="P:type IV pilus-dependent motility"/>
    <property type="evidence" value="ECO:0007669"/>
    <property type="project" value="InterPro"/>
</dbReference>
<organism evidence="3 4">
    <name type="scientific">Roseisolibacter agri</name>
    <dbReference type="NCBI Taxonomy" id="2014610"/>
    <lineage>
        <taxon>Bacteria</taxon>
        <taxon>Pseudomonadati</taxon>
        <taxon>Gemmatimonadota</taxon>
        <taxon>Gemmatimonadia</taxon>
        <taxon>Gemmatimonadales</taxon>
        <taxon>Gemmatimonadaceae</taxon>
        <taxon>Roseisolibacter</taxon>
    </lineage>
</organism>
<name>A0AA37QJY7_9BACT</name>
<evidence type="ECO:0000313" key="4">
    <source>
        <dbReference type="Proteomes" id="UP001161325"/>
    </source>
</evidence>
<comment type="caution">
    <text evidence="3">The sequence shown here is derived from an EMBL/GenBank/DDBJ whole genome shotgun (WGS) entry which is preliminary data.</text>
</comment>
<keyword evidence="1" id="KW-0175">Coiled coil</keyword>
<evidence type="ECO:0000313" key="3">
    <source>
        <dbReference type="EMBL" id="GLC27900.1"/>
    </source>
</evidence>
<dbReference type="Pfam" id="PF04350">
    <property type="entry name" value="PilO"/>
    <property type="match status" value="1"/>
</dbReference>
<dbReference type="RefSeq" id="WP_284352329.1">
    <property type="nucleotide sequence ID" value="NZ_BRXS01000007.1"/>
</dbReference>
<accession>A0AA37QJY7</accession>
<evidence type="ECO:0000256" key="2">
    <source>
        <dbReference type="SAM" id="Phobius"/>
    </source>
</evidence>
<sequence length="214" mass="22751">MPLLPTEKKDQIKFAVALIAGGLGVYYYLYPYSARALELDEQRARVERLEDTNERAMRELKRGTAKTLRAQAARSRATLGVLRQLVPTAHEVPAVLEEVSTAARRAGLEIGGVQPEPVIGGDQFDTHRYKVTVVGSYHALTSFMANVGSLPRIVAPVTFALAPAQAKNSAQAAARPAGAPAPTVQPLMATVTLQTYVAHTAAPGGASRAGEVLP</sequence>
<reference evidence="3" key="1">
    <citation type="submission" date="2022-08" db="EMBL/GenBank/DDBJ databases">
        <title>Draft genome sequencing of Roseisolibacter agri AW1220.</title>
        <authorList>
            <person name="Tobiishi Y."/>
            <person name="Tonouchi A."/>
        </authorList>
    </citation>
    <scope>NUCLEOTIDE SEQUENCE</scope>
    <source>
        <strain evidence="3">AW1220</strain>
    </source>
</reference>
<dbReference type="PANTHER" id="PTHR39555:SF1">
    <property type="entry name" value="TYPE IV PILUS INNER MEMBRANE COMPONENT PILO"/>
    <property type="match status" value="1"/>
</dbReference>
<dbReference type="Proteomes" id="UP001161325">
    <property type="component" value="Unassembled WGS sequence"/>
</dbReference>
<feature type="coiled-coil region" evidence="1">
    <location>
        <begin position="39"/>
        <end position="66"/>
    </location>
</feature>
<gene>
    <name evidence="3" type="ORF">rosag_44130</name>
</gene>
<dbReference type="Gene3D" id="3.30.70.60">
    <property type="match status" value="1"/>
</dbReference>
<feature type="transmembrane region" description="Helical" evidence="2">
    <location>
        <begin position="12"/>
        <end position="30"/>
    </location>
</feature>
<dbReference type="PANTHER" id="PTHR39555">
    <property type="entry name" value="FIMBRIAL ASSEMBLY PROTEIN PILO-LIKE PROTEIN-RELATED"/>
    <property type="match status" value="1"/>
</dbReference>
<keyword evidence="2" id="KW-1133">Transmembrane helix</keyword>
<protein>
    <recommendedName>
        <fullName evidence="5">Pilus assembly protein, PilO</fullName>
    </recommendedName>
</protein>
<keyword evidence="2" id="KW-0472">Membrane</keyword>
<dbReference type="AlphaFoldDB" id="A0AA37QJY7"/>